<keyword evidence="9" id="KW-1185">Reference proteome</keyword>
<dbReference type="Proteomes" id="UP000078343">
    <property type="component" value="Unassembled WGS sequence"/>
</dbReference>
<evidence type="ECO:0000259" key="7">
    <source>
        <dbReference type="Pfam" id="PF00291"/>
    </source>
</evidence>
<dbReference type="AlphaFoldDB" id="A0A178ZQM1"/>
<dbReference type="GeneID" id="30008314"/>
<comment type="cofactor">
    <cofactor evidence="1">
        <name>pyridoxal 5'-phosphate</name>
        <dbReference type="ChEBI" id="CHEBI:597326"/>
    </cofactor>
</comment>
<evidence type="ECO:0000256" key="1">
    <source>
        <dbReference type="ARBA" id="ARBA00001933"/>
    </source>
</evidence>
<dbReference type="Gene3D" id="3.40.50.1100">
    <property type="match status" value="2"/>
</dbReference>
<dbReference type="InterPro" id="IPR050147">
    <property type="entry name" value="Ser/Thr_Dehydratase"/>
</dbReference>
<evidence type="ECO:0000313" key="8">
    <source>
        <dbReference type="EMBL" id="OAP61942.1"/>
    </source>
</evidence>
<dbReference type="RefSeq" id="XP_018695309.1">
    <property type="nucleotide sequence ID" value="XM_018835659.1"/>
</dbReference>
<dbReference type="SUPFAM" id="SSF53686">
    <property type="entry name" value="Tryptophan synthase beta subunit-like PLP-dependent enzymes"/>
    <property type="match status" value="1"/>
</dbReference>
<evidence type="ECO:0000313" key="9">
    <source>
        <dbReference type="Proteomes" id="UP000078343"/>
    </source>
</evidence>
<sequence length="105" mass="11154">MAYAVNTASVPDLVSPLFIREADLNRGSRVFLKLDNLQPAGSFKSRGIGNYIPCRAIVRRRSSSKSHFYLASGGNAGIACVDNAKGADSLNQTLHAGQLVTLTCA</sequence>
<dbReference type="STRING" id="1367422.A0A178ZQM1"/>
<dbReference type="EMBL" id="LVYI01000003">
    <property type="protein sequence ID" value="OAP61942.1"/>
    <property type="molecule type" value="Genomic_DNA"/>
</dbReference>
<name>A0A178ZQM1_9EURO</name>
<dbReference type="Pfam" id="PF00291">
    <property type="entry name" value="PALP"/>
    <property type="match status" value="1"/>
</dbReference>
<reference evidence="8 9" key="1">
    <citation type="submission" date="2016-04" db="EMBL/GenBank/DDBJ databases">
        <title>Draft genome of Fonsecaea erecta CBS 125763.</title>
        <authorList>
            <person name="Weiss V.A."/>
            <person name="Vicente V.A."/>
            <person name="Raittz R.T."/>
            <person name="Moreno L.F."/>
            <person name="De Souza E.M."/>
            <person name="Pedrosa F.O."/>
            <person name="Steffens M.B."/>
            <person name="Faoro H."/>
            <person name="Tadra-Sfeir M.Z."/>
            <person name="Najafzadeh M.J."/>
            <person name="Felipe M.S."/>
            <person name="Teixeira M."/>
            <person name="Sun J."/>
            <person name="Xi L."/>
            <person name="Gomes R."/>
            <person name="De Azevedo C.M."/>
            <person name="Salgado C.G."/>
            <person name="Da Silva M.B."/>
            <person name="Nascimento M.F."/>
            <person name="Queiroz-Telles F."/>
            <person name="Attili D.S."/>
            <person name="Gorbushina A."/>
        </authorList>
    </citation>
    <scope>NUCLEOTIDE SEQUENCE [LARGE SCALE GENOMIC DNA]</scope>
    <source>
        <strain evidence="8 9">CBS 125763</strain>
    </source>
</reference>
<organism evidence="8 9">
    <name type="scientific">Fonsecaea erecta</name>
    <dbReference type="NCBI Taxonomy" id="1367422"/>
    <lineage>
        <taxon>Eukaryota</taxon>
        <taxon>Fungi</taxon>
        <taxon>Dikarya</taxon>
        <taxon>Ascomycota</taxon>
        <taxon>Pezizomycotina</taxon>
        <taxon>Eurotiomycetes</taxon>
        <taxon>Chaetothyriomycetidae</taxon>
        <taxon>Chaetothyriales</taxon>
        <taxon>Herpotrichiellaceae</taxon>
        <taxon>Fonsecaea</taxon>
    </lineage>
</organism>
<proteinExistence type="inferred from homology"/>
<keyword evidence="5" id="KW-0456">Lyase</keyword>
<evidence type="ECO:0000256" key="5">
    <source>
        <dbReference type="ARBA" id="ARBA00023239"/>
    </source>
</evidence>
<comment type="similarity">
    <text evidence="2">Belongs to the serine/threonine dehydratase family.</text>
</comment>
<keyword evidence="4" id="KW-0663">Pyridoxal phosphate</keyword>
<accession>A0A178ZQM1</accession>
<protein>
    <recommendedName>
        <fullName evidence="3">L-serine ammonia-lyase</fullName>
        <ecNumber evidence="3">4.3.1.17</ecNumber>
    </recommendedName>
</protein>
<dbReference type="GO" id="GO:0006565">
    <property type="term" value="P:L-serine catabolic process"/>
    <property type="evidence" value="ECO:0007669"/>
    <property type="project" value="TreeGrafter"/>
</dbReference>
<dbReference type="OrthoDB" id="7773036at2759"/>
<dbReference type="InterPro" id="IPR036052">
    <property type="entry name" value="TrpB-like_PALP_sf"/>
</dbReference>
<evidence type="ECO:0000256" key="4">
    <source>
        <dbReference type="ARBA" id="ARBA00022898"/>
    </source>
</evidence>
<dbReference type="EC" id="4.3.1.17" evidence="3"/>
<evidence type="ECO:0000256" key="6">
    <source>
        <dbReference type="ARBA" id="ARBA00049406"/>
    </source>
</evidence>
<comment type="catalytic activity">
    <reaction evidence="6">
        <text>L-serine = pyruvate + NH4(+)</text>
        <dbReference type="Rhea" id="RHEA:19169"/>
        <dbReference type="ChEBI" id="CHEBI:15361"/>
        <dbReference type="ChEBI" id="CHEBI:28938"/>
        <dbReference type="ChEBI" id="CHEBI:33384"/>
        <dbReference type="EC" id="4.3.1.17"/>
    </reaction>
</comment>
<dbReference type="GO" id="GO:0009097">
    <property type="term" value="P:isoleucine biosynthetic process"/>
    <property type="evidence" value="ECO:0007669"/>
    <property type="project" value="TreeGrafter"/>
</dbReference>
<dbReference type="PANTHER" id="PTHR48078">
    <property type="entry name" value="THREONINE DEHYDRATASE, MITOCHONDRIAL-RELATED"/>
    <property type="match status" value="1"/>
</dbReference>
<dbReference type="PANTHER" id="PTHR48078:SF2">
    <property type="entry name" value="CATABOLIC L-SERINE_THREONINE DEHYDRATASE"/>
    <property type="match status" value="1"/>
</dbReference>
<evidence type="ECO:0000256" key="3">
    <source>
        <dbReference type="ARBA" id="ARBA00012093"/>
    </source>
</evidence>
<dbReference type="GO" id="GO:0006567">
    <property type="term" value="P:L-threonine catabolic process"/>
    <property type="evidence" value="ECO:0007669"/>
    <property type="project" value="TreeGrafter"/>
</dbReference>
<gene>
    <name evidence="8" type="ORF">AYL99_04145</name>
</gene>
<feature type="domain" description="Tryptophan synthase beta chain-like PALP" evidence="7">
    <location>
        <begin position="26"/>
        <end position="80"/>
    </location>
</feature>
<dbReference type="InterPro" id="IPR001926">
    <property type="entry name" value="TrpB-like_PALP"/>
</dbReference>
<evidence type="ECO:0000256" key="2">
    <source>
        <dbReference type="ARBA" id="ARBA00010869"/>
    </source>
</evidence>
<comment type="caution">
    <text evidence="8">The sequence shown here is derived from an EMBL/GenBank/DDBJ whole genome shotgun (WGS) entry which is preliminary data.</text>
</comment>
<dbReference type="GO" id="GO:0004794">
    <property type="term" value="F:threonine deaminase activity"/>
    <property type="evidence" value="ECO:0007669"/>
    <property type="project" value="TreeGrafter"/>
</dbReference>
<dbReference type="GO" id="GO:0003941">
    <property type="term" value="F:L-serine ammonia-lyase activity"/>
    <property type="evidence" value="ECO:0007669"/>
    <property type="project" value="UniProtKB-EC"/>
</dbReference>